<name>A0A2P2NEZ8_RHIMU</name>
<accession>A0A2P2NEZ8</accession>
<proteinExistence type="predicted"/>
<protein>
    <submittedName>
        <fullName evidence="1">Uncharacterized protein</fullName>
    </submittedName>
</protein>
<evidence type="ECO:0000313" key="1">
    <source>
        <dbReference type="EMBL" id="MBX41066.1"/>
    </source>
</evidence>
<sequence>MGIAARYWGLGLGILLMKSYNLCLFL</sequence>
<organism evidence="1">
    <name type="scientific">Rhizophora mucronata</name>
    <name type="common">Asiatic mangrove</name>
    <dbReference type="NCBI Taxonomy" id="61149"/>
    <lineage>
        <taxon>Eukaryota</taxon>
        <taxon>Viridiplantae</taxon>
        <taxon>Streptophyta</taxon>
        <taxon>Embryophyta</taxon>
        <taxon>Tracheophyta</taxon>
        <taxon>Spermatophyta</taxon>
        <taxon>Magnoliopsida</taxon>
        <taxon>eudicotyledons</taxon>
        <taxon>Gunneridae</taxon>
        <taxon>Pentapetalae</taxon>
        <taxon>rosids</taxon>
        <taxon>fabids</taxon>
        <taxon>Malpighiales</taxon>
        <taxon>Rhizophoraceae</taxon>
        <taxon>Rhizophora</taxon>
    </lineage>
</organism>
<dbReference type="EMBL" id="GGEC01060582">
    <property type="protein sequence ID" value="MBX41066.1"/>
    <property type="molecule type" value="Transcribed_RNA"/>
</dbReference>
<reference evidence="1" key="1">
    <citation type="submission" date="2018-02" db="EMBL/GenBank/DDBJ databases">
        <title>Rhizophora mucronata_Transcriptome.</title>
        <authorList>
            <person name="Meera S.P."/>
            <person name="Sreeshan A."/>
            <person name="Augustine A."/>
        </authorList>
    </citation>
    <scope>NUCLEOTIDE SEQUENCE</scope>
    <source>
        <tissue evidence="1">Leaf</tissue>
    </source>
</reference>
<dbReference type="AlphaFoldDB" id="A0A2P2NEZ8"/>